<dbReference type="PANTHER" id="PTHR12832:SF11">
    <property type="entry name" value="LD23868P"/>
    <property type="match status" value="1"/>
</dbReference>
<protein>
    <submittedName>
        <fullName evidence="2">Uncharacterized protein</fullName>
    </submittedName>
</protein>
<gene>
    <name evidence="2" type="ORF">HPP92_005654</name>
</gene>
<organism evidence="2 3">
    <name type="scientific">Vanilla planifolia</name>
    <name type="common">Vanilla</name>
    <dbReference type="NCBI Taxonomy" id="51239"/>
    <lineage>
        <taxon>Eukaryota</taxon>
        <taxon>Viridiplantae</taxon>
        <taxon>Streptophyta</taxon>
        <taxon>Embryophyta</taxon>
        <taxon>Tracheophyta</taxon>
        <taxon>Spermatophyta</taxon>
        <taxon>Magnoliopsida</taxon>
        <taxon>Liliopsida</taxon>
        <taxon>Asparagales</taxon>
        <taxon>Orchidaceae</taxon>
        <taxon>Vanilloideae</taxon>
        <taxon>Vanilleae</taxon>
        <taxon>Vanilla</taxon>
    </lineage>
</organism>
<name>A0A835RP02_VANPL</name>
<dbReference type="InterPro" id="IPR008862">
    <property type="entry name" value="Tcp11"/>
</dbReference>
<dbReference type="EMBL" id="JADCNL010000002">
    <property type="protein sequence ID" value="KAG0492256.1"/>
    <property type="molecule type" value="Genomic_DNA"/>
</dbReference>
<sequence>MVSSSVKPVESSSEEYFYRKSGVQTCNRSLFEAKVRDHGAAFWDRIMESMEEIILTMFPLIELVKEVRDRLSEMSPLSWKQDIHDSIDVDILSQVMESGTHDVGYLGKILEFALLKLLKLSAPANEDNLKMSHEKLMNELASIAQSDGKQKRSLVTAMIKGLRFVLEQIQGSAGFEYLQKAFSDRYGPPSDAAKALAVTKAWLSSLSDIAAEEWNEYVESYSLLPETPAFSSVMSLRTGGDIPHASIQSFHPAETLAGDRLPSLRVLSCYEQRLIPDSVPETLQLNVLRLASVQTNFNKLSFPPVRMYNSPSSELDAIASNSMIPLKLLDQKPDEGVQLCLFSDKSHSFLVEQGIALELARGILQKLGAAMLLDRVVSTAEVLMAMARVTMQVHGPCRLLSENVHMGVV</sequence>
<reference evidence="2 3" key="1">
    <citation type="journal article" date="2020" name="Nat. Food">
        <title>A phased Vanilla planifolia genome enables genetic improvement of flavour and production.</title>
        <authorList>
            <person name="Hasing T."/>
            <person name="Tang H."/>
            <person name="Brym M."/>
            <person name="Khazi F."/>
            <person name="Huang T."/>
            <person name="Chambers A.H."/>
        </authorList>
    </citation>
    <scope>NUCLEOTIDE SEQUENCE [LARGE SCALE GENOMIC DNA]</scope>
    <source>
        <tissue evidence="2">Leaf</tissue>
    </source>
</reference>
<proteinExistence type="inferred from homology"/>
<dbReference type="AlphaFoldDB" id="A0A835RP02"/>
<dbReference type="Pfam" id="PF05794">
    <property type="entry name" value="Tcp11"/>
    <property type="match status" value="1"/>
</dbReference>
<dbReference type="PANTHER" id="PTHR12832">
    <property type="entry name" value="TESTIS-SPECIFIC PROTEIN PBS13 T-COMPLEX 11"/>
    <property type="match status" value="1"/>
</dbReference>
<accession>A0A835RP02</accession>
<evidence type="ECO:0000313" key="3">
    <source>
        <dbReference type="Proteomes" id="UP000636800"/>
    </source>
</evidence>
<evidence type="ECO:0000313" key="2">
    <source>
        <dbReference type="EMBL" id="KAG0492256.1"/>
    </source>
</evidence>
<keyword evidence="3" id="KW-1185">Reference proteome</keyword>
<comment type="similarity">
    <text evidence="1">Belongs to the TCP11 family.</text>
</comment>
<comment type="caution">
    <text evidence="2">The sequence shown here is derived from an EMBL/GenBank/DDBJ whole genome shotgun (WGS) entry which is preliminary data.</text>
</comment>
<dbReference type="OrthoDB" id="10250783at2759"/>
<evidence type="ECO:0000256" key="1">
    <source>
        <dbReference type="ARBA" id="ARBA00010954"/>
    </source>
</evidence>
<dbReference type="GO" id="GO:0007165">
    <property type="term" value="P:signal transduction"/>
    <property type="evidence" value="ECO:0007669"/>
    <property type="project" value="TreeGrafter"/>
</dbReference>
<dbReference type="Proteomes" id="UP000636800">
    <property type="component" value="Chromosome 2"/>
</dbReference>